<reference evidence="1 2" key="1">
    <citation type="submission" date="2023-05" db="EMBL/GenBank/DDBJ databases">
        <title>Novel species of genus Flectobacillus isolated from stream in China.</title>
        <authorList>
            <person name="Lu H."/>
        </authorList>
    </citation>
    <scope>NUCLEOTIDE SEQUENCE [LARGE SCALE GENOMIC DNA]</scope>
    <source>
        <strain evidence="1 2">DC10W</strain>
    </source>
</reference>
<name>A0ABT6YGQ8_9BACT</name>
<evidence type="ECO:0000313" key="1">
    <source>
        <dbReference type="EMBL" id="MDI9862774.1"/>
    </source>
</evidence>
<dbReference type="Proteomes" id="UP001236569">
    <property type="component" value="Unassembled WGS sequence"/>
</dbReference>
<dbReference type="RefSeq" id="WP_283368137.1">
    <property type="nucleotide sequence ID" value="NZ_JASHID010000001.1"/>
</dbReference>
<keyword evidence="2" id="KW-1185">Reference proteome</keyword>
<comment type="caution">
    <text evidence="1">The sequence shown here is derived from an EMBL/GenBank/DDBJ whole genome shotgun (WGS) entry which is preliminary data.</text>
</comment>
<accession>A0ABT6YGQ8</accession>
<proteinExistence type="predicted"/>
<dbReference type="EMBL" id="JASHID010000001">
    <property type="protein sequence ID" value="MDI9862774.1"/>
    <property type="molecule type" value="Genomic_DNA"/>
</dbReference>
<organism evidence="1 2">
    <name type="scientific">Flectobacillus longus</name>
    <dbReference type="NCBI Taxonomy" id="2984207"/>
    <lineage>
        <taxon>Bacteria</taxon>
        <taxon>Pseudomonadati</taxon>
        <taxon>Bacteroidota</taxon>
        <taxon>Cytophagia</taxon>
        <taxon>Cytophagales</taxon>
        <taxon>Flectobacillaceae</taxon>
        <taxon>Flectobacillus</taxon>
    </lineage>
</organism>
<protein>
    <recommendedName>
        <fullName evidence="3">Immunity protein 43</fullName>
    </recommendedName>
</protein>
<evidence type="ECO:0008006" key="3">
    <source>
        <dbReference type="Google" id="ProtNLM"/>
    </source>
</evidence>
<sequence length="223" mass="26483">MKYYVFAPSMNKKVVGHYHQTEDVVLPIKLHEPPYSGRFMKGEFLDFNPEVEIILHKKAFLTDFIDGSPQGFGIFLNDKVKELLKGFHLPPHKYHPIKVMHKGEQIAGYYWLHFFVDLYQFIDREKSFYELIDQSTKEVSLKGKIESEGQMYQIFEKYGGDYRINIEYCFKSQMPKYDLFANNIHVGYKYMSERLVDMIKEKQITGYDFVEAKNLFFEMDENG</sequence>
<evidence type="ECO:0000313" key="2">
    <source>
        <dbReference type="Proteomes" id="UP001236569"/>
    </source>
</evidence>
<gene>
    <name evidence="1" type="ORF">QM480_00455</name>
</gene>